<keyword evidence="1" id="KW-0812">Transmembrane</keyword>
<gene>
    <name evidence="2" type="ORF">JZ786_20205</name>
</gene>
<feature type="transmembrane region" description="Helical" evidence="1">
    <location>
        <begin position="56"/>
        <end position="80"/>
    </location>
</feature>
<sequence>MKRRWLTYISIGILFGILDFYFPSHATIWLFAVWLVPIVPIILYQAKVSHSKKLSALASGLTWFIAVVFYYLTNVFQLAIGSSYEPWMSISNYKSPHFWSNWKSTLLSYVLGHIIEWGIIGVIGGSIIGFLVSFIFLFFSRKEVVK</sequence>
<dbReference type="Proteomes" id="UP000663505">
    <property type="component" value="Chromosome"/>
</dbReference>
<feature type="transmembrane region" description="Helical" evidence="1">
    <location>
        <begin position="5"/>
        <end position="22"/>
    </location>
</feature>
<keyword evidence="1" id="KW-1133">Transmembrane helix</keyword>
<proteinExistence type="predicted"/>
<feature type="transmembrane region" description="Helical" evidence="1">
    <location>
        <begin position="114"/>
        <end position="139"/>
    </location>
</feature>
<dbReference type="RefSeq" id="WP_206656101.1">
    <property type="nucleotide sequence ID" value="NZ_CP071182.1"/>
</dbReference>
<keyword evidence="1" id="KW-0472">Membrane</keyword>
<feature type="transmembrane region" description="Helical" evidence="1">
    <location>
        <begin position="28"/>
        <end position="44"/>
    </location>
</feature>
<protein>
    <submittedName>
        <fullName evidence="2">Uncharacterized protein</fullName>
    </submittedName>
</protein>
<dbReference type="EMBL" id="CP071182">
    <property type="protein sequence ID" value="QSO46737.1"/>
    <property type="molecule type" value="Genomic_DNA"/>
</dbReference>
<evidence type="ECO:0000313" key="3">
    <source>
        <dbReference type="Proteomes" id="UP000663505"/>
    </source>
</evidence>
<keyword evidence="3" id="KW-1185">Reference proteome</keyword>
<dbReference type="AlphaFoldDB" id="A0A9X7VYB5"/>
<accession>A0A9X7VYB5</accession>
<organism evidence="2 3">
    <name type="scientific">Alicyclobacillus mengziensis</name>
    <dbReference type="NCBI Taxonomy" id="2931921"/>
    <lineage>
        <taxon>Bacteria</taxon>
        <taxon>Bacillati</taxon>
        <taxon>Bacillota</taxon>
        <taxon>Bacilli</taxon>
        <taxon>Bacillales</taxon>
        <taxon>Alicyclobacillaceae</taxon>
        <taxon>Alicyclobacillus</taxon>
    </lineage>
</organism>
<reference evidence="2 3" key="1">
    <citation type="submission" date="2021-02" db="EMBL/GenBank/DDBJ databases">
        <title>Alicyclobacillus curvatus sp. nov. and Alicyclobacillus mengziensis sp. nov., two acidophilic bacteria isolated from acid mine drainage.</title>
        <authorList>
            <person name="Huang Y."/>
        </authorList>
    </citation>
    <scope>NUCLEOTIDE SEQUENCE [LARGE SCALE GENOMIC DNA]</scope>
    <source>
        <strain evidence="2 3">S30H14</strain>
    </source>
</reference>
<name>A0A9X7VYB5_9BACL</name>
<dbReference type="KEGG" id="afx:JZ786_20205"/>
<evidence type="ECO:0000313" key="2">
    <source>
        <dbReference type="EMBL" id="QSO46737.1"/>
    </source>
</evidence>
<evidence type="ECO:0000256" key="1">
    <source>
        <dbReference type="SAM" id="Phobius"/>
    </source>
</evidence>